<sequence length="177" mass="19300">MCPSMNSLTISPLTNGLLWRRLLPSSPPLKELTKKVSSYDALASDVIPAVTVLVRLLNRETDEDHGVKTMKATRLAAVKKRFSDVKTNPLYFISTIHDPRYKDRFFSNNTAPDAKLQMMSRAEAEGSRAEAAEPPAKLFLKAQASTSSSLDTVFEEIAKGAAQPLAGGAAIELDTHL</sequence>
<dbReference type="SUPFAM" id="SSF53098">
    <property type="entry name" value="Ribonuclease H-like"/>
    <property type="match status" value="1"/>
</dbReference>
<dbReference type="EMBL" id="JAATIS010005064">
    <property type="protein sequence ID" value="KAG2460217.1"/>
    <property type="molecule type" value="Genomic_DNA"/>
</dbReference>
<accession>A0A8X7X4W5</accession>
<dbReference type="InterPro" id="IPR012337">
    <property type="entry name" value="RNaseH-like_sf"/>
</dbReference>
<evidence type="ECO:0000313" key="2">
    <source>
        <dbReference type="Proteomes" id="UP000886611"/>
    </source>
</evidence>
<feature type="non-terminal residue" evidence="1">
    <location>
        <position position="177"/>
    </location>
</feature>
<organism evidence="1 2">
    <name type="scientific">Polypterus senegalus</name>
    <name type="common">Senegal bichir</name>
    <dbReference type="NCBI Taxonomy" id="55291"/>
    <lineage>
        <taxon>Eukaryota</taxon>
        <taxon>Metazoa</taxon>
        <taxon>Chordata</taxon>
        <taxon>Craniata</taxon>
        <taxon>Vertebrata</taxon>
        <taxon>Euteleostomi</taxon>
        <taxon>Actinopterygii</taxon>
        <taxon>Polypteriformes</taxon>
        <taxon>Polypteridae</taxon>
        <taxon>Polypterus</taxon>
    </lineage>
</organism>
<reference evidence="1 2" key="1">
    <citation type="journal article" date="2021" name="Cell">
        <title>Tracing the genetic footprints of vertebrate landing in non-teleost ray-finned fishes.</title>
        <authorList>
            <person name="Bi X."/>
            <person name="Wang K."/>
            <person name="Yang L."/>
            <person name="Pan H."/>
            <person name="Jiang H."/>
            <person name="Wei Q."/>
            <person name="Fang M."/>
            <person name="Yu H."/>
            <person name="Zhu C."/>
            <person name="Cai Y."/>
            <person name="He Y."/>
            <person name="Gan X."/>
            <person name="Zeng H."/>
            <person name="Yu D."/>
            <person name="Zhu Y."/>
            <person name="Jiang H."/>
            <person name="Qiu Q."/>
            <person name="Yang H."/>
            <person name="Zhang Y.E."/>
            <person name="Wang W."/>
            <person name="Zhu M."/>
            <person name="He S."/>
            <person name="Zhang G."/>
        </authorList>
    </citation>
    <scope>NUCLEOTIDE SEQUENCE [LARGE SCALE GENOMIC DNA]</scope>
    <source>
        <strain evidence="1">Bchr_013</strain>
    </source>
</reference>
<gene>
    <name evidence="1" type="primary">Zbed4_2</name>
    <name evidence="1" type="ORF">GTO96_0021657</name>
</gene>
<keyword evidence="2" id="KW-1185">Reference proteome</keyword>
<name>A0A8X7X4W5_POLSE</name>
<evidence type="ECO:0000313" key="1">
    <source>
        <dbReference type="EMBL" id="KAG2460217.1"/>
    </source>
</evidence>
<comment type="caution">
    <text evidence="1">The sequence shown here is derived from an EMBL/GenBank/DDBJ whole genome shotgun (WGS) entry which is preliminary data.</text>
</comment>
<protein>
    <submittedName>
        <fullName evidence="1">ZBED4 protein</fullName>
    </submittedName>
</protein>
<dbReference type="Proteomes" id="UP000886611">
    <property type="component" value="Unassembled WGS sequence"/>
</dbReference>
<proteinExistence type="predicted"/>
<feature type="non-terminal residue" evidence="1">
    <location>
        <position position="1"/>
    </location>
</feature>
<dbReference type="AlphaFoldDB" id="A0A8X7X4W5"/>